<dbReference type="SUPFAM" id="SSF52833">
    <property type="entry name" value="Thioredoxin-like"/>
    <property type="match status" value="1"/>
</dbReference>
<organism evidence="6">
    <name type="scientific">bioreactor metagenome</name>
    <dbReference type="NCBI Taxonomy" id="1076179"/>
    <lineage>
        <taxon>unclassified sequences</taxon>
        <taxon>metagenomes</taxon>
        <taxon>ecological metagenomes</taxon>
    </lineage>
</organism>
<evidence type="ECO:0000256" key="1">
    <source>
        <dbReference type="ARBA" id="ARBA00004196"/>
    </source>
</evidence>
<dbReference type="InterPro" id="IPR036249">
    <property type="entry name" value="Thioredoxin-like_sf"/>
</dbReference>
<dbReference type="CDD" id="cd02966">
    <property type="entry name" value="TlpA_like_family"/>
    <property type="match status" value="1"/>
</dbReference>
<feature type="region of interest" description="Disordered" evidence="3">
    <location>
        <begin position="63"/>
        <end position="91"/>
    </location>
</feature>
<keyword evidence="4" id="KW-0472">Membrane</keyword>
<reference evidence="6" key="1">
    <citation type="submission" date="2019-08" db="EMBL/GenBank/DDBJ databases">
        <authorList>
            <person name="Kucharzyk K."/>
            <person name="Murdoch R.W."/>
            <person name="Higgins S."/>
            <person name="Loffler F."/>
        </authorList>
    </citation>
    <scope>NUCLEOTIDE SEQUENCE</scope>
</reference>
<protein>
    <submittedName>
        <fullName evidence="6">Thiol-disulfide oxidoreductase ResA</fullName>
    </submittedName>
</protein>
<comment type="caution">
    <text evidence="6">The sequence shown here is derived from an EMBL/GenBank/DDBJ whole genome shotgun (WGS) entry which is preliminary data.</text>
</comment>
<name>A0A645DS42_9ZZZZ</name>
<dbReference type="InterPro" id="IPR017937">
    <property type="entry name" value="Thioredoxin_CS"/>
</dbReference>
<comment type="subcellular location">
    <subcellularLocation>
        <location evidence="1">Cell envelope</location>
    </subcellularLocation>
</comment>
<dbReference type="GO" id="GO:0017004">
    <property type="term" value="P:cytochrome complex assembly"/>
    <property type="evidence" value="ECO:0007669"/>
    <property type="project" value="UniProtKB-KW"/>
</dbReference>
<evidence type="ECO:0000256" key="4">
    <source>
        <dbReference type="SAM" id="Phobius"/>
    </source>
</evidence>
<dbReference type="InterPro" id="IPR050553">
    <property type="entry name" value="Thioredoxin_ResA/DsbE_sf"/>
</dbReference>
<gene>
    <name evidence="6" type="primary">resA_109</name>
    <name evidence="6" type="ORF">SDC9_139435</name>
</gene>
<dbReference type="GO" id="GO:0016491">
    <property type="term" value="F:oxidoreductase activity"/>
    <property type="evidence" value="ECO:0007669"/>
    <property type="project" value="InterPro"/>
</dbReference>
<dbReference type="GO" id="GO:0030313">
    <property type="term" value="C:cell envelope"/>
    <property type="evidence" value="ECO:0007669"/>
    <property type="project" value="UniProtKB-SubCell"/>
</dbReference>
<dbReference type="Gene3D" id="3.40.30.10">
    <property type="entry name" value="Glutaredoxin"/>
    <property type="match status" value="1"/>
</dbReference>
<dbReference type="PANTHER" id="PTHR42852:SF17">
    <property type="entry name" value="THIOREDOXIN-LIKE PROTEIN HI_1115"/>
    <property type="match status" value="1"/>
</dbReference>
<dbReference type="PANTHER" id="PTHR42852">
    <property type="entry name" value="THIOL:DISULFIDE INTERCHANGE PROTEIN DSBE"/>
    <property type="match status" value="1"/>
</dbReference>
<dbReference type="InterPro" id="IPR013766">
    <property type="entry name" value="Thioredoxin_domain"/>
</dbReference>
<dbReference type="InterPro" id="IPR013740">
    <property type="entry name" value="Redoxin"/>
</dbReference>
<accession>A0A645DS42</accession>
<sequence>MLDFFRTHAKVVKYTVKVGGALLVLMGVMMFTGWMNGVTGYLSQFGTSTPPAASSSVAAASSAPQATAAPESSSANSADSEAPVPAPDFTLVDQNGETHTLSDYKGKVVFLNFWATWCPPCKEEMPYIQALYEDQGLNAGDVVVLGIANPKTDEYPNNSDGTVQDVTDFLSQNGYTYPVVMDTTGEMFSAYGITAFPTTFMIDKDGNVFGYVRGGVTRDIMDSIVQQTLSGKRN</sequence>
<dbReference type="PROSITE" id="PS51352">
    <property type="entry name" value="THIOREDOXIN_2"/>
    <property type="match status" value="1"/>
</dbReference>
<evidence type="ECO:0000256" key="3">
    <source>
        <dbReference type="SAM" id="MobiDB-lite"/>
    </source>
</evidence>
<evidence type="ECO:0000256" key="2">
    <source>
        <dbReference type="ARBA" id="ARBA00022748"/>
    </source>
</evidence>
<dbReference type="Pfam" id="PF08534">
    <property type="entry name" value="Redoxin"/>
    <property type="match status" value="1"/>
</dbReference>
<keyword evidence="4" id="KW-0812">Transmembrane</keyword>
<feature type="compositionally biased region" description="Low complexity" evidence="3">
    <location>
        <begin position="63"/>
        <end position="83"/>
    </location>
</feature>
<keyword evidence="2" id="KW-0201">Cytochrome c-type biogenesis</keyword>
<feature type="domain" description="Thioredoxin" evidence="5">
    <location>
        <begin position="80"/>
        <end position="230"/>
    </location>
</feature>
<dbReference type="AlphaFoldDB" id="A0A645DS42"/>
<evidence type="ECO:0000313" key="6">
    <source>
        <dbReference type="EMBL" id="MPM92300.1"/>
    </source>
</evidence>
<keyword evidence="4" id="KW-1133">Transmembrane helix</keyword>
<dbReference type="PROSITE" id="PS00194">
    <property type="entry name" value="THIOREDOXIN_1"/>
    <property type="match status" value="1"/>
</dbReference>
<feature type="transmembrane region" description="Helical" evidence="4">
    <location>
        <begin position="21"/>
        <end position="42"/>
    </location>
</feature>
<dbReference type="EMBL" id="VSSQ01039256">
    <property type="protein sequence ID" value="MPM92300.1"/>
    <property type="molecule type" value="Genomic_DNA"/>
</dbReference>
<evidence type="ECO:0000259" key="5">
    <source>
        <dbReference type="PROSITE" id="PS51352"/>
    </source>
</evidence>
<proteinExistence type="predicted"/>